<organism evidence="9 10">
    <name type="scientific">Halomonas huangheensis</name>
    <dbReference type="NCBI Taxonomy" id="1178482"/>
    <lineage>
        <taxon>Bacteria</taxon>
        <taxon>Pseudomonadati</taxon>
        <taxon>Pseudomonadota</taxon>
        <taxon>Gammaproteobacteria</taxon>
        <taxon>Oceanospirillales</taxon>
        <taxon>Halomonadaceae</taxon>
        <taxon>Halomonas</taxon>
    </lineage>
</organism>
<dbReference type="PANTHER" id="PTHR33362:SF2">
    <property type="entry name" value="TRAP TRANSPORTER LARGE PERMEASE PROTEIN"/>
    <property type="match status" value="1"/>
</dbReference>
<feature type="transmembrane region" description="Helical" evidence="7">
    <location>
        <begin position="267"/>
        <end position="292"/>
    </location>
</feature>
<feature type="transmembrane region" description="Helical" evidence="7">
    <location>
        <begin position="44"/>
        <end position="66"/>
    </location>
</feature>
<comment type="subunit">
    <text evidence="7">The complex comprises the extracytoplasmic solute receptor protein and the two transmembrane proteins.</text>
</comment>
<dbReference type="InterPro" id="IPR004681">
    <property type="entry name" value="TRAP_DctM"/>
</dbReference>
<comment type="subcellular location">
    <subcellularLocation>
        <location evidence="1 7">Cell inner membrane</location>
        <topology evidence="1 7">Multi-pass membrane protein</topology>
    </subcellularLocation>
</comment>
<dbReference type="Proteomes" id="UP000019113">
    <property type="component" value="Unassembled WGS sequence"/>
</dbReference>
<keyword evidence="7" id="KW-0813">Transport</keyword>
<name>W1N0T7_9GAMM</name>
<comment type="caution">
    <text evidence="7">Lacks conserved residue(s) required for the propagation of feature annotation.</text>
</comment>
<evidence type="ECO:0000256" key="7">
    <source>
        <dbReference type="RuleBase" id="RU369079"/>
    </source>
</evidence>
<evidence type="ECO:0000256" key="2">
    <source>
        <dbReference type="ARBA" id="ARBA00022475"/>
    </source>
</evidence>
<evidence type="ECO:0000256" key="5">
    <source>
        <dbReference type="ARBA" id="ARBA00022989"/>
    </source>
</evidence>
<dbReference type="KEGG" id="hhu:AR456_00640"/>
<sequence>MTIFITLFFLMIILGAPIVFAMGVSGVAYITMEGIPISIVSQRLFSGLDSFTIMAIPFFVFAGLIMERGGIARRMIDFATALVGWVRGSLLHVSVVAGTGLAAISGSGSADTAATASLMLPEMRNRRYDIDFAAGLMAAAGSLGPVIPPSIMMIVLAAVGGLSVGDVFIAGVVPGLLMAMGLLIAAYIHARVHGGTYSQVSRFSFKQLALTAFRAIPAFLMPIIIVGGIIGGVFTPTEAASVAVAVGLIVGLFVYRELKWKELPTLVLRAAAISASVMMIIAASSIFSWLIARENIPQQLVVFLQSITDNPLIFLALINATLLVVGMFLESIAAILILVPVLMPVVESYGLDPLHVGVIIIINLSVGMVTPPYGITLFVASSIAERPVIKVASKAMLPLAFMIAVLLIATYVPSLVTTLPELVRNQ</sequence>
<feature type="transmembrane region" description="Helical" evidence="7">
    <location>
        <begin position="132"/>
        <end position="161"/>
    </location>
</feature>
<feature type="transmembrane region" description="Helical" evidence="7">
    <location>
        <begin position="312"/>
        <end position="342"/>
    </location>
</feature>
<protein>
    <recommendedName>
        <fullName evidence="7">TRAP transporter large permease protein</fullName>
    </recommendedName>
</protein>
<keyword evidence="10" id="KW-1185">Reference proteome</keyword>
<feature type="transmembrane region" description="Helical" evidence="7">
    <location>
        <begin position="354"/>
        <end position="375"/>
    </location>
</feature>
<keyword evidence="5 7" id="KW-1133">Transmembrane helix</keyword>
<feature type="transmembrane region" description="Helical" evidence="7">
    <location>
        <begin position="239"/>
        <end position="255"/>
    </location>
</feature>
<accession>W1N0T7</accession>
<dbReference type="PATRIC" id="fig|1178482.3.peg.4146"/>
<dbReference type="STRING" id="1178482.AR456_00640"/>
<keyword evidence="6 7" id="KW-0472">Membrane</keyword>
<dbReference type="InterPro" id="IPR010656">
    <property type="entry name" value="DctM"/>
</dbReference>
<keyword evidence="3 7" id="KW-0997">Cell inner membrane</keyword>
<feature type="domain" description="TRAP C4-dicarboxylate transport system permease DctM subunit" evidence="8">
    <location>
        <begin position="6"/>
        <end position="413"/>
    </location>
</feature>
<dbReference type="RefSeq" id="WP_021821111.1">
    <property type="nucleotide sequence ID" value="NZ_AVBC01000056.1"/>
</dbReference>
<feature type="transmembrane region" description="Helical" evidence="7">
    <location>
        <begin position="395"/>
        <end position="416"/>
    </location>
</feature>
<comment type="similarity">
    <text evidence="7">Belongs to the TRAP transporter large permease family.</text>
</comment>
<comment type="function">
    <text evidence="7">Part of the tripartite ATP-independent periplasmic (TRAP) transport system.</text>
</comment>
<dbReference type="GO" id="GO:0022857">
    <property type="term" value="F:transmembrane transporter activity"/>
    <property type="evidence" value="ECO:0007669"/>
    <property type="project" value="UniProtKB-UniRule"/>
</dbReference>
<feature type="transmembrane region" description="Helical" evidence="7">
    <location>
        <begin position="167"/>
        <end position="188"/>
    </location>
</feature>
<dbReference type="EMBL" id="AVBC01000056">
    <property type="protein sequence ID" value="ERL49207.1"/>
    <property type="molecule type" value="Genomic_DNA"/>
</dbReference>
<feature type="transmembrane region" description="Helical" evidence="7">
    <location>
        <begin position="208"/>
        <end position="233"/>
    </location>
</feature>
<dbReference type="PIRSF" id="PIRSF006066">
    <property type="entry name" value="HI0050"/>
    <property type="match status" value="1"/>
</dbReference>
<dbReference type="Pfam" id="PF06808">
    <property type="entry name" value="DctM"/>
    <property type="match status" value="1"/>
</dbReference>
<keyword evidence="2" id="KW-1003">Cell membrane</keyword>
<dbReference type="OrthoDB" id="9796052at2"/>
<evidence type="ECO:0000256" key="1">
    <source>
        <dbReference type="ARBA" id="ARBA00004429"/>
    </source>
</evidence>
<comment type="caution">
    <text evidence="9">The sequence shown here is derived from an EMBL/GenBank/DDBJ whole genome shotgun (WGS) entry which is preliminary data.</text>
</comment>
<keyword evidence="4 7" id="KW-0812">Transmembrane</keyword>
<dbReference type="AlphaFoldDB" id="W1N0T7"/>
<evidence type="ECO:0000256" key="6">
    <source>
        <dbReference type="ARBA" id="ARBA00023136"/>
    </source>
</evidence>
<evidence type="ECO:0000256" key="4">
    <source>
        <dbReference type="ARBA" id="ARBA00022692"/>
    </source>
</evidence>
<dbReference type="PANTHER" id="PTHR33362">
    <property type="entry name" value="SIALIC ACID TRAP TRANSPORTER PERMEASE PROTEIN SIAT-RELATED"/>
    <property type="match status" value="1"/>
</dbReference>
<proteinExistence type="inferred from homology"/>
<reference evidence="9 10" key="1">
    <citation type="submission" date="2013-08" db="EMBL/GenBank/DDBJ databases">
        <title>draft genome of Halomonas huanghegensis, strain BJGMM-B45T.</title>
        <authorList>
            <person name="Miao C."/>
            <person name="Wan Y."/>
            <person name="Jin W."/>
        </authorList>
    </citation>
    <scope>NUCLEOTIDE SEQUENCE [LARGE SCALE GENOMIC DNA]</scope>
    <source>
        <strain evidence="9 10">BJGMM-B45</strain>
    </source>
</reference>
<dbReference type="GO" id="GO:0005886">
    <property type="term" value="C:plasma membrane"/>
    <property type="evidence" value="ECO:0007669"/>
    <property type="project" value="UniProtKB-SubCell"/>
</dbReference>
<feature type="transmembrane region" description="Helical" evidence="7">
    <location>
        <begin position="7"/>
        <end position="32"/>
    </location>
</feature>
<evidence type="ECO:0000313" key="10">
    <source>
        <dbReference type="Proteomes" id="UP000019113"/>
    </source>
</evidence>
<dbReference type="NCBIfam" id="TIGR00786">
    <property type="entry name" value="dctM"/>
    <property type="match status" value="1"/>
</dbReference>
<evidence type="ECO:0000313" key="9">
    <source>
        <dbReference type="EMBL" id="ERL49207.1"/>
    </source>
</evidence>
<dbReference type="eggNOG" id="COG1593">
    <property type="taxonomic scope" value="Bacteria"/>
</dbReference>
<evidence type="ECO:0000256" key="3">
    <source>
        <dbReference type="ARBA" id="ARBA00022519"/>
    </source>
</evidence>
<gene>
    <name evidence="9" type="ORF">BJB45_21455</name>
</gene>
<evidence type="ECO:0000259" key="8">
    <source>
        <dbReference type="Pfam" id="PF06808"/>
    </source>
</evidence>